<protein>
    <submittedName>
        <fullName evidence="3">Uncharacterized protein</fullName>
    </submittedName>
</protein>
<organism evidence="2 3">
    <name type="scientific">Panagrolaimus superbus</name>
    <dbReference type="NCBI Taxonomy" id="310955"/>
    <lineage>
        <taxon>Eukaryota</taxon>
        <taxon>Metazoa</taxon>
        <taxon>Ecdysozoa</taxon>
        <taxon>Nematoda</taxon>
        <taxon>Chromadorea</taxon>
        <taxon>Rhabditida</taxon>
        <taxon>Tylenchina</taxon>
        <taxon>Panagrolaimomorpha</taxon>
        <taxon>Panagrolaimoidea</taxon>
        <taxon>Panagrolaimidae</taxon>
        <taxon>Panagrolaimus</taxon>
    </lineage>
</organism>
<evidence type="ECO:0000256" key="1">
    <source>
        <dbReference type="SAM" id="MobiDB-lite"/>
    </source>
</evidence>
<dbReference type="AlphaFoldDB" id="A0A914Y4F4"/>
<accession>A0A914Y4F4</accession>
<reference evidence="3" key="1">
    <citation type="submission" date="2022-11" db="UniProtKB">
        <authorList>
            <consortium name="WormBaseParasite"/>
        </authorList>
    </citation>
    <scope>IDENTIFICATION</scope>
</reference>
<dbReference type="WBParaSite" id="PSU_v2.g13650.t1">
    <property type="protein sequence ID" value="PSU_v2.g13650.t1"/>
    <property type="gene ID" value="PSU_v2.g13650"/>
</dbReference>
<feature type="compositionally biased region" description="Basic and acidic residues" evidence="1">
    <location>
        <begin position="302"/>
        <end position="323"/>
    </location>
</feature>
<evidence type="ECO:0000313" key="2">
    <source>
        <dbReference type="Proteomes" id="UP000887577"/>
    </source>
</evidence>
<dbReference type="Proteomes" id="UP000887577">
    <property type="component" value="Unplaced"/>
</dbReference>
<feature type="compositionally biased region" description="Low complexity" evidence="1">
    <location>
        <begin position="14"/>
        <end position="37"/>
    </location>
</feature>
<feature type="compositionally biased region" description="Polar residues" evidence="1">
    <location>
        <begin position="275"/>
        <end position="289"/>
    </location>
</feature>
<keyword evidence="2" id="KW-1185">Reference proteome</keyword>
<feature type="region of interest" description="Disordered" evidence="1">
    <location>
        <begin position="1"/>
        <end position="73"/>
    </location>
</feature>
<feature type="compositionally biased region" description="Basic and acidic residues" evidence="1">
    <location>
        <begin position="250"/>
        <end position="263"/>
    </location>
</feature>
<name>A0A914Y4F4_9BILA</name>
<feature type="region of interest" description="Disordered" evidence="1">
    <location>
        <begin position="116"/>
        <end position="136"/>
    </location>
</feature>
<feature type="region of interest" description="Disordered" evidence="1">
    <location>
        <begin position="218"/>
        <end position="390"/>
    </location>
</feature>
<evidence type="ECO:0000313" key="3">
    <source>
        <dbReference type="WBParaSite" id="PSU_v2.g13650.t1"/>
    </source>
</evidence>
<feature type="compositionally biased region" description="Polar residues" evidence="1">
    <location>
        <begin position="63"/>
        <end position="73"/>
    </location>
</feature>
<proteinExistence type="predicted"/>
<sequence>MSRRPRNASHDNASTTSSLGSYSRSRSPGSRTSSTRRIPPPLERAQSIKDKTAHFFGIPSGEGNDSANLSSNAKWQRKRLRHLQKEYGLKPEAIQSVAAAVTPVVEYDVLGDIVNNLPPPDTTPSSSLPRSDSDGSRIYSRILSMEAPQMERKESVMRMAVEACESIVRGEPFRRSRKFPANRSPGNSFSIRRNQSTLTANSSFPIRPPIIMQALPEVSTDAETSFSEPSRDPDRPFVGTPIQSDEEIRDFDNRPRFGIRPEGRQQAFIFPGRRQQVTATRGRSRSSPLVHQLKVEESEDELPPKPREESRVKFADVKTREMDDERSDNEQQSTSGTTTTSALRPKELLIPFLNKSQQQESRRGVQFVEPPAMSSRGRSKMDTGENVSFF</sequence>